<evidence type="ECO:0000313" key="3">
    <source>
        <dbReference type="Proteomes" id="UP000606499"/>
    </source>
</evidence>
<feature type="transmembrane region" description="Helical" evidence="1">
    <location>
        <begin position="170"/>
        <end position="194"/>
    </location>
</feature>
<feature type="transmembrane region" description="Helical" evidence="1">
    <location>
        <begin position="16"/>
        <end position="36"/>
    </location>
</feature>
<gene>
    <name evidence="2" type="ORF">H8S45_01420</name>
</gene>
<keyword evidence="3" id="KW-1185">Reference proteome</keyword>
<keyword evidence="1" id="KW-0812">Transmembrane</keyword>
<dbReference type="AlphaFoldDB" id="A0A923LRV9"/>
<dbReference type="EMBL" id="JACOPL010000001">
    <property type="protein sequence ID" value="MBC5724136.1"/>
    <property type="molecule type" value="Genomic_DNA"/>
</dbReference>
<dbReference type="CDD" id="cd21809">
    <property type="entry name" value="ABC-2_lan_permease-like"/>
    <property type="match status" value="1"/>
</dbReference>
<comment type="caution">
    <text evidence="2">The sequence shown here is derived from an EMBL/GenBank/DDBJ whole genome shotgun (WGS) entry which is preliminary data.</text>
</comment>
<feature type="transmembrane region" description="Helical" evidence="1">
    <location>
        <begin position="97"/>
        <end position="123"/>
    </location>
</feature>
<sequence>MLLRTIYAEFCKLHHSFIWLALIILPIVSAGLGTANYLNNLGLLTDQWYSLWTQHALFYCALFAPALTGVYCAYVCRLEHLNRNWNTVMTQPIPISVMLVSKLSVVSFLTLLTQLFIGILFLISGKLAGLTAPVPFALVYWVFRGWWALTVQAALLLCVALVIRSFAVPVAAGILGGFCGLPALVKGFGVYFPFSLLSLGMCSHHPTEPMDCSAAAFLISSCFYLLLGLTASLLWLKKRDIKTT</sequence>
<keyword evidence="1" id="KW-1133">Transmembrane helix</keyword>
<dbReference type="RefSeq" id="WP_147573697.1">
    <property type="nucleotide sequence ID" value="NZ_JACOPL010000001.1"/>
</dbReference>
<proteinExistence type="predicted"/>
<dbReference type="Pfam" id="PF12730">
    <property type="entry name" value="ABC2_membrane_4"/>
    <property type="match status" value="1"/>
</dbReference>
<accession>A0A923LRV9</accession>
<organism evidence="2 3">
    <name type="scientific">Agathobaculum faecis</name>
    <dbReference type="NCBI Taxonomy" id="2763013"/>
    <lineage>
        <taxon>Bacteria</taxon>
        <taxon>Bacillati</taxon>
        <taxon>Bacillota</taxon>
        <taxon>Clostridia</taxon>
        <taxon>Eubacteriales</taxon>
        <taxon>Butyricicoccaceae</taxon>
        <taxon>Agathobaculum</taxon>
    </lineage>
</organism>
<evidence type="ECO:0000313" key="2">
    <source>
        <dbReference type="EMBL" id="MBC5724136.1"/>
    </source>
</evidence>
<keyword evidence="1" id="KW-0472">Membrane</keyword>
<feature type="transmembrane region" description="Helical" evidence="1">
    <location>
        <begin position="56"/>
        <end position="76"/>
    </location>
</feature>
<reference evidence="2" key="1">
    <citation type="submission" date="2020-08" db="EMBL/GenBank/DDBJ databases">
        <title>Genome public.</title>
        <authorList>
            <person name="Liu C."/>
            <person name="Sun Q."/>
        </authorList>
    </citation>
    <scope>NUCLEOTIDE SEQUENCE</scope>
    <source>
        <strain evidence="2">NSJ-28</strain>
    </source>
</reference>
<evidence type="ECO:0000256" key="1">
    <source>
        <dbReference type="SAM" id="Phobius"/>
    </source>
</evidence>
<feature type="transmembrane region" description="Helical" evidence="1">
    <location>
        <begin position="143"/>
        <end position="163"/>
    </location>
</feature>
<protein>
    <submittedName>
        <fullName evidence="2">ABC transporter permease</fullName>
    </submittedName>
</protein>
<feature type="transmembrane region" description="Helical" evidence="1">
    <location>
        <begin position="214"/>
        <end position="236"/>
    </location>
</feature>
<name>A0A923LRV9_9FIRM</name>
<dbReference type="Proteomes" id="UP000606499">
    <property type="component" value="Unassembled WGS sequence"/>
</dbReference>